<organism evidence="17 18">
    <name type="scientific">Lichenicola cladoniae</name>
    <dbReference type="NCBI Taxonomy" id="1484109"/>
    <lineage>
        <taxon>Bacteria</taxon>
        <taxon>Pseudomonadati</taxon>
        <taxon>Pseudomonadota</taxon>
        <taxon>Alphaproteobacteria</taxon>
        <taxon>Acetobacterales</taxon>
        <taxon>Acetobacteraceae</taxon>
        <taxon>Lichenicola</taxon>
    </lineage>
</organism>
<dbReference type="Pfam" id="PF06574">
    <property type="entry name" value="FAD_syn"/>
    <property type="match status" value="1"/>
</dbReference>
<evidence type="ECO:0000256" key="2">
    <source>
        <dbReference type="ARBA" id="ARBA00004726"/>
    </source>
</evidence>
<dbReference type="SUPFAM" id="SSF82114">
    <property type="entry name" value="Riboflavin kinase-like"/>
    <property type="match status" value="1"/>
</dbReference>
<dbReference type="UniPathway" id="UPA00276">
    <property type="reaction ID" value="UER00406"/>
</dbReference>
<evidence type="ECO:0000313" key="18">
    <source>
        <dbReference type="Proteomes" id="UP000500767"/>
    </source>
</evidence>
<keyword evidence="5 15" id="KW-0288">FMN</keyword>
<dbReference type="RefSeq" id="WP_171832864.1">
    <property type="nucleotide sequence ID" value="NZ_CP053708.1"/>
</dbReference>
<evidence type="ECO:0000313" key="17">
    <source>
        <dbReference type="EMBL" id="QKE88648.1"/>
    </source>
</evidence>
<evidence type="ECO:0000256" key="8">
    <source>
        <dbReference type="ARBA" id="ARBA00022741"/>
    </source>
</evidence>
<evidence type="ECO:0000256" key="4">
    <source>
        <dbReference type="ARBA" id="ARBA00022630"/>
    </source>
</evidence>
<keyword evidence="6 15" id="KW-0808">Transferase</keyword>
<comment type="function">
    <text evidence="1">Catalyzes the phosphorylation of riboflavin to FMN followed by the adenylation of FMN to FAD.</text>
</comment>
<dbReference type="SUPFAM" id="SSF52374">
    <property type="entry name" value="Nucleotidylyl transferase"/>
    <property type="match status" value="1"/>
</dbReference>
<dbReference type="InterPro" id="IPR015864">
    <property type="entry name" value="FAD_synthase"/>
</dbReference>
<evidence type="ECO:0000256" key="9">
    <source>
        <dbReference type="ARBA" id="ARBA00022777"/>
    </source>
</evidence>
<dbReference type="PANTHER" id="PTHR22749:SF6">
    <property type="entry name" value="RIBOFLAVIN KINASE"/>
    <property type="match status" value="1"/>
</dbReference>
<dbReference type="Pfam" id="PF01687">
    <property type="entry name" value="Flavokinase"/>
    <property type="match status" value="1"/>
</dbReference>
<dbReference type="InterPro" id="IPR014729">
    <property type="entry name" value="Rossmann-like_a/b/a_fold"/>
</dbReference>
<evidence type="ECO:0000256" key="5">
    <source>
        <dbReference type="ARBA" id="ARBA00022643"/>
    </source>
</evidence>
<feature type="domain" description="Riboflavin kinase" evidence="16">
    <location>
        <begin position="182"/>
        <end position="307"/>
    </location>
</feature>
<dbReference type="EMBL" id="CP053708">
    <property type="protein sequence ID" value="QKE88648.1"/>
    <property type="molecule type" value="Genomic_DNA"/>
</dbReference>
<protein>
    <recommendedName>
        <fullName evidence="15">Riboflavin biosynthesis protein</fullName>
    </recommendedName>
    <domain>
        <recommendedName>
            <fullName evidence="15">Riboflavin kinase</fullName>
            <ecNumber evidence="15">2.7.1.26</ecNumber>
        </recommendedName>
        <alternativeName>
            <fullName evidence="15">Flavokinase</fullName>
        </alternativeName>
    </domain>
    <domain>
        <recommendedName>
            <fullName evidence="15">FMN adenylyltransferase</fullName>
            <ecNumber evidence="15">2.7.7.2</ecNumber>
        </recommendedName>
        <alternativeName>
            <fullName evidence="15">FAD pyrophosphorylase</fullName>
        </alternativeName>
        <alternativeName>
            <fullName evidence="15">FAD synthase</fullName>
        </alternativeName>
    </domain>
</protein>
<sequence length="312" mass="33949">MTALYTDWRTVPEQARGAILALGNFDGVHLGHAHLLRTLHAARPNTPLGVLTFEPHPRELFRPEDPPFRLSLSAERRDALAALGVARIFEIPFDREFSTLTAEQFVNDVLHTALGARHLACGADFAYGHRRGGDVATLAIHAEALGIGLTIVPALTDAGGPLSSSRIRRALLDGYPERATEELGRPWAVRGIVAHGDKRGRTIGFPTANISLGRHLEPARGVYAVTIRLPDGTVCPGVANIGRRPTVNSTTESRMEAHLFDFDADLYGQELSVSLHTLLRAERKFDGLDALKAQIGLDATWARDYLRALPAS</sequence>
<dbReference type="CDD" id="cd02064">
    <property type="entry name" value="FAD_synthetase_N"/>
    <property type="match status" value="1"/>
</dbReference>
<dbReference type="Gene3D" id="2.40.30.30">
    <property type="entry name" value="Riboflavin kinase-like"/>
    <property type="match status" value="1"/>
</dbReference>
<evidence type="ECO:0000256" key="7">
    <source>
        <dbReference type="ARBA" id="ARBA00022695"/>
    </source>
</evidence>
<name>A0A6M8HJ26_9PROT</name>
<evidence type="ECO:0000256" key="13">
    <source>
        <dbReference type="ARBA" id="ARBA00047880"/>
    </source>
</evidence>
<dbReference type="NCBIfam" id="NF004160">
    <property type="entry name" value="PRK05627.1-3"/>
    <property type="match status" value="1"/>
</dbReference>
<keyword evidence="8 15" id="KW-0547">Nucleotide-binding</keyword>
<dbReference type="PANTHER" id="PTHR22749">
    <property type="entry name" value="RIBOFLAVIN KINASE/FMN ADENYLYLTRANSFERASE"/>
    <property type="match status" value="1"/>
</dbReference>
<comment type="pathway">
    <text evidence="2 15">Cofactor biosynthesis; FAD biosynthesis; FAD from FMN: step 1/1.</text>
</comment>
<dbReference type="EC" id="2.7.7.2" evidence="15"/>
<dbReference type="GO" id="GO:0009398">
    <property type="term" value="P:FMN biosynthetic process"/>
    <property type="evidence" value="ECO:0007669"/>
    <property type="project" value="UniProtKB-UniRule"/>
</dbReference>
<evidence type="ECO:0000256" key="6">
    <source>
        <dbReference type="ARBA" id="ARBA00022679"/>
    </source>
</evidence>
<keyword evidence="4 15" id="KW-0285">Flavoprotein</keyword>
<dbReference type="PIRSF" id="PIRSF004491">
    <property type="entry name" value="FAD_Synth"/>
    <property type="match status" value="1"/>
</dbReference>
<comment type="similarity">
    <text evidence="15">Belongs to the ribF family.</text>
</comment>
<keyword evidence="12" id="KW-0511">Multifunctional enzyme</keyword>
<keyword evidence="9 15" id="KW-0418">Kinase</keyword>
<dbReference type="KEGG" id="lck:HN018_17310"/>
<dbReference type="Gene3D" id="3.40.50.620">
    <property type="entry name" value="HUPs"/>
    <property type="match status" value="1"/>
</dbReference>
<dbReference type="SMART" id="SM00904">
    <property type="entry name" value="Flavokinase"/>
    <property type="match status" value="1"/>
</dbReference>
<dbReference type="AlphaFoldDB" id="A0A6M8HJ26"/>
<evidence type="ECO:0000256" key="1">
    <source>
        <dbReference type="ARBA" id="ARBA00002121"/>
    </source>
</evidence>
<accession>A0A6M8HJ26</accession>
<keyword evidence="7 15" id="KW-0548">Nucleotidyltransferase</keyword>
<dbReference type="GO" id="GO:0005524">
    <property type="term" value="F:ATP binding"/>
    <property type="evidence" value="ECO:0007669"/>
    <property type="project" value="UniProtKB-UniRule"/>
</dbReference>
<dbReference type="NCBIfam" id="TIGR00083">
    <property type="entry name" value="ribF"/>
    <property type="match status" value="1"/>
</dbReference>
<dbReference type="InterPro" id="IPR023465">
    <property type="entry name" value="Riboflavin_kinase_dom_sf"/>
</dbReference>
<dbReference type="GO" id="GO:0008531">
    <property type="term" value="F:riboflavin kinase activity"/>
    <property type="evidence" value="ECO:0007669"/>
    <property type="project" value="UniProtKB-UniRule"/>
</dbReference>
<keyword evidence="10 15" id="KW-0274">FAD</keyword>
<dbReference type="GO" id="GO:0006747">
    <property type="term" value="P:FAD biosynthetic process"/>
    <property type="evidence" value="ECO:0007669"/>
    <property type="project" value="UniProtKB-UniRule"/>
</dbReference>
<keyword evidence="11 15" id="KW-0067">ATP-binding</keyword>
<dbReference type="InterPro" id="IPR002606">
    <property type="entry name" value="Riboflavin_kinase_bac"/>
</dbReference>
<evidence type="ECO:0000256" key="3">
    <source>
        <dbReference type="ARBA" id="ARBA00005201"/>
    </source>
</evidence>
<dbReference type="GO" id="GO:0003919">
    <property type="term" value="F:FMN adenylyltransferase activity"/>
    <property type="evidence" value="ECO:0007669"/>
    <property type="project" value="UniProtKB-UniRule"/>
</dbReference>
<gene>
    <name evidence="17" type="ORF">HN018_17310</name>
</gene>
<dbReference type="InterPro" id="IPR023468">
    <property type="entry name" value="Riboflavin_kinase"/>
</dbReference>
<dbReference type="EC" id="2.7.1.26" evidence="15"/>
<dbReference type="InterPro" id="IPR015865">
    <property type="entry name" value="Riboflavin_kinase_bac/euk"/>
</dbReference>
<keyword evidence="18" id="KW-1185">Reference proteome</keyword>
<comment type="pathway">
    <text evidence="3 15">Cofactor biosynthesis; FMN biosynthesis; FMN from riboflavin (ATP route): step 1/1.</text>
</comment>
<dbReference type="UniPathway" id="UPA00277">
    <property type="reaction ID" value="UER00407"/>
</dbReference>
<proteinExistence type="inferred from homology"/>
<evidence type="ECO:0000256" key="11">
    <source>
        <dbReference type="ARBA" id="ARBA00022840"/>
    </source>
</evidence>
<dbReference type="GO" id="GO:0009231">
    <property type="term" value="P:riboflavin biosynthetic process"/>
    <property type="evidence" value="ECO:0007669"/>
    <property type="project" value="InterPro"/>
</dbReference>
<evidence type="ECO:0000259" key="16">
    <source>
        <dbReference type="SMART" id="SM00904"/>
    </source>
</evidence>
<comment type="catalytic activity">
    <reaction evidence="14 15">
        <text>FMN + ATP + H(+) = FAD + diphosphate</text>
        <dbReference type="Rhea" id="RHEA:17237"/>
        <dbReference type="ChEBI" id="CHEBI:15378"/>
        <dbReference type="ChEBI" id="CHEBI:30616"/>
        <dbReference type="ChEBI" id="CHEBI:33019"/>
        <dbReference type="ChEBI" id="CHEBI:57692"/>
        <dbReference type="ChEBI" id="CHEBI:58210"/>
        <dbReference type="EC" id="2.7.7.2"/>
    </reaction>
</comment>
<evidence type="ECO:0000256" key="15">
    <source>
        <dbReference type="PIRNR" id="PIRNR004491"/>
    </source>
</evidence>
<evidence type="ECO:0000256" key="14">
    <source>
        <dbReference type="ARBA" id="ARBA00049494"/>
    </source>
</evidence>
<dbReference type="Proteomes" id="UP000500767">
    <property type="component" value="Chromosome"/>
</dbReference>
<reference evidence="17 18" key="1">
    <citation type="journal article" date="2014" name="World J. Microbiol. Biotechnol.">
        <title>Biodiversity and physiological characteristics of Antarctic and Arctic lichens-associated bacteria.</title>
        <authorList>
            <person name="Lee Y.M."/>
            <person name="Kim E.H."/>
            <person name="Lee H.K."/>
            <person name="Hong S.G."/>
        </authorList>
    </citation>
    <scope>NUCLEOTIDE SEQUENCE [LARGE SCALE GENOMIC DNA]</scope>
    <source>
        <strain evidence="17 18">PAMC 26569</strain>
    </source>
</reference>
<comment type="catalytic activity">
    <reaction evidence="13 15">
        <text>riboflavin + ATP = FMN + ADP + H(+)</text>
        <dbReference type="Rhea" id="RHEA:14357"/>
        <dbReference type="ChEBI" id="CHEBI:15378"/>
        <dbReference type="ChEBI" id="CHEBI:30616"/>
        <dbReference type="ChEBI" id="CHEBI:57986"/>
        <dbReference type="ChEBI" id="CHEBI:58210"/>
        <dbReference type="ChEBI" id="CHEBI:456216"/>
        <dbReference type="EC" id="2.7.1.26"/>
    </reaction>
</comment>
<evidence type="ECO:0000256" key="10">
    <source>
        <dbReference type="ARBA" id="ARBA00022827"/>
    </source>
</evidence>
<evidence type="ECO:0000256" key="12">
    <source>
        <dbReference type="ARBA" id="ARBA00023268"/>
    </source>
</evidence>